<dbReference type="Pfam" id="PF25973">
    <property type="entry name" value="BSH_CzcB"/>
    <property type="match status" value="1"/>
</dbReference>
<evidence type="ECO:0000256" key="2">
    <source>
        <dbReference type="ARBA" id="ARBA00022448"/>
    </source>
</evidence>
<accession>A0ABS9K7W7</accession>
<dbReference type="Gene3D" id="2.40.30.170">
    <property type="match status" value="1"/>
</dbReference>
<dbReference type="PANTHER" id="PTHR30097:SF15">
    <property type="entry name" value="CATION EFFLUX SYSTEM PROTEIN CUSB"/>
    <property type="match status" value="1"/>
</dbReference>
<evidence type="ECO:0000313" key="10">
    <source>
        <dbReference type="Proteomes" id="UP001165366"/>
    </source>
</evidence>
<dbReference type="Proteomes" id="UP001165366">
    <property type="component" value="Unassembled WGS sequence"/>
</dbReference>
<dbReference type="InterPro" id="IPR058792">
    <property type="entry name" value="Beta-barrel_RND_2"/>
</dbReference>
<organism evidence="9 10">
    <name type="scientific">Rhodohalobacter sulfatireducens</name>
    <dbReference type="NCBI Taxonomy" id="2911366"/>
    <lineage>
        <taxon>Bacteria</taxon>
        <taxon>Pseudomonadati</taxon>
        <taxon>Balneolota</taxon>
        <taxon>Balneolia</taxon>
        <taxon>Balneolales</taxon>
        <taxon>Balneolaceae</taxon>
        <taxon>Rhodohalobacter</taxon>
    </lineage>
</organism>
<evidence type="ECO:0000256" key="5">
    <source>
        <dbReference type="SAM" id="SignalP"/>
    </source>
</evidence>
<feature type="signal peptide" evidence="5">
    <location>
        <begin position="1"/>
        <end position="17"/>
    </location>
</feature>
<feature type="domain" description="CzcB-like C-terminal circularly permuted SH3-like" evidence="8">
    <location>
        <begin position="475"/>
        <end position="536"/>
    </location>
</feature>
<evidence type="ECO:0000259" key="8">
    <source>
        <dbReference type="Pfam" id="PF25975"/>
    </source>
</evidence>
<dbReference type="Pfam" id="PF25954">
    <property type="entry name" value="Beta-barrel_RND_2"/>
    <property type="match status" value="1"/>
</dbReference>
<dbReference type="NCBIfam" id="TIGR01730">
    <property type="entry name" value="RND_mfp"/>
    <property type="match status" value="1"/>
</dbReference>
<comment type="similarity">
    <text evidence="1">Belongs to the membrane fusion protein (MFP) (TC 8.A.1) family.</text>
</comment>
<dbReference type="PANTHER" id="PTHR30097">
    <property type="entry name" value="CATION EFFLUX SYSTEM PROTEIN CUSB"/>
    <property type="match status" value="1"/>
</dbReference>
<dbReference type="Gene3D" id="1.10.287.470">
    <property type="entry name" value="Helix hairpin bin"/>
    <property type="match status" value="1"/>
</dbReference>
<keyword evidence="2" id="KW-0813">Transport</keyword>
<dbReference type="InterPro" id="IPR058647">
    <property type="entry name" value="BSH_CzcB-like"/>
</dbReference>
<dbReference type="PROSITE" id="PS51257">
    <property type="entry name" value="PROKAR_LIPOPROTEIN"/>
    <property type="match status" value="1"/>
</dbReference>
<evidence type="ECO:0000256" key="3">
    <source>
        <dbReference type="SAM" id="Coils"/>
    </source>
</evidence>
<name>A0ABS9K7W7_9BACT</name>
<sequence>MKQLIAFIILSISLFLAGCGGGDDQAHTHGEESDHTHEQPAQQAQEDDGNSHDGDSDHQHDEEDPKLEGAGMITKWTDKTELFMEYPELIVGQEATFAVHLTRLSDFSPISNSEVEFVFSSERGIEGSLTETEVQVPGIYGPDVIFDRAGRYNLTIIIQGMVDDTLHVDGIPVYASAEEVPQVHEEEDPNLITFLKEQQWKIPFGTQPVSRQTLSETVEAHGEIQPVNNQEAVVSAPFSGIVLNSMNQNLPVVGQRISKDAVLVRLNPALQSSDGENYAQQIINAQTQMELAQKRYERSQRLYEQEAIPEIELEEARIQYRQARTQFQSIQEVAQIDMSGADVSGDSEETYRFDLKSPINGVIVETFVTPGMQVSAGEPLYRVADLSKIWLNVHLPAFKRASIQSPGSAVFRVQGSDKLYTLEEVNGHIVSMGSSIDPQTRTLPVIYEIDNAESQLQSGLYTTVEIDTESRENALAIPESSLIEEEGNFVVFVHVSGESFEKRTITTGIRNRGWVEVTSGLSEGEHVVTQNAYQVKLASLSTEAPAHGHSH</sequence>
<dbReference type="InterPro" id="IPR058649">
    <property type="entry name" value="CzcB_C"/>
</dbReference>
<feature type="chain" id="PRO_5046112723" evidence="5">
    <location>
        <begin position="18"/>
        <end position="551"/>
    </location>
</feature>
<feature type="domain" description="CusB-like beta-barrel" evidence="6">
    <location>
        <begin position="388"/>
        <end position="469"/>
    </location>
</feature>
<comment type="caution">
    <text evidence="9">The sequence shown here is derived from an EMBL/GenBank/DDBJ whole genome shotgun (WGS) entry which is preliminary data.</text>
</comment>
<evidence type="ECO:0000259" key="6">
    <source>
        <dbReference type="Pfam" id="PF25954"/>
    </source>
</evidence>
<evidence type="ECO:0000259" key="7">
    <source>
        <dbReference type="Pfam" id="PF25973"/>
    </source>
</evidence>
<feature type="domain" description="CzcB-like barrel-sandwich hybrid" evidence="7">
    <location>
        <begin position="232"/>
        <end position="385"/>
    </location>
</feature>
<gene>
    <name evidence="9" type="ORF">L6773_00125</name>
</gene>
<feature type="region of interest" description="Disordered" evidence="4">
    <location>
        <begin position="25"/>
        <end position="71"/>
    </location>
</feature>
<keyword evidence="5" id="KW-0732">Signal</keyword>
<evidence type="ECO:0000256" key="4">
    <source>
        <dbReference type="SAM" id="MobiDB-lite"/>
    </source>
</evidence>
<dbReference type="Gene3D" id="2.40.420.20">
    <property type="match status" value="1"/>
</dbReference>
<dbReference type="InterPro" id="IPR051909">
    <property type="entry name" value="MFP_Cation_Efflux"/>
</dbReference>
<dbReference type="RefSeq" id="WP_237851799.1">
    <property type="nucleotide sequence ID" value="NZ_JAKLWS010000001.1"/>
</dbReference>
<evidence type="ECO:0000313" key="9">
    <source>
        <dbReference type="EMBL" id="MCG2586949.1"/>
    </source>
</evidence>
<dbReference type="Pfam" id="PF25975">
    <property type="entry name" value="CzcB_C"/>
    <property type="match status" value="1"/>
</dbReference>
<dbReference type="EMBL" id="JAKLWS010000001">
    <property type="protein sequence ID" value="MCG2586949.1"/>
    <property type="molecule type" value="Genomic_DNA"/>
</dbReference>
<feature type="compositionally biased region" description="Basic and acidic residues" evidence="4">
    <location>
        <begin position="25"/>
        <end position="38"/>
    </location>
</feature>
<dbReference type="SUPFAM" id="SSF111369">
    <property type="entry name" value="HlyD-like secretion proteins"/>
    <property type="match status" value="1"/>
</dbReference>
<reference evidence="9" key="2">
    <citation type="submission" date="2024-05" db="EMBL/GenBank/DDBJ databases">
        <title>Rhodohalobacter halophilus gen. nov., sp. nov., a moderately halophilic member of the family Balneolaceae.</title>
        <authorList>
            <person name="Xia J."/>
        </authorList>
    </citation>
    <scope>NUCLEOTIDE SEQUENCE</scope>
    <source>
        <strain evidence="9">WB101</strain>
    </source>
</reference>
<keyword evidence="3" id="KW-0175">Coiled coil</keyword>
<evidence type="ECO:0000256" key="1">
    <source>
        <dbReference type="ARBA" id="ARBA00009477"/>
    </source>
</evidence>
<feature type="coiled-coil region" evidence="3">
    <location>
        <begin position="282"/>
        <end position="333"/>
    </location>
</feature>
<dbReference type="InterPro" id="IPR006143">
    <property type="entry name" value="RND_pump_MFP"/>
</dbReference>
<protein>
    <submittedName>
        <fullName evidence="9">Efflux RND transporter periplasmic adaptor subunit</fullName>
    </submittedName>
</protein>
<proteinExistence type="inferred from homology"/>
<feature type="compositionally biased region" description="Basic and acidic residues" evidence="4">
    <location>
        <begin position="49"/>
        <end position="67"/>
    </location>
</feature>
<reference evidence="9" key="1">
    <citation type="submission" date="2022-01" db="EMBL/GenBank/DDBJ databases">
        <authorList>
            <person name="Wang Y."/>
        </authorList>
    </citation>
    <scope>NUCLEOTIDE SEQUENCE</scope>
    <source>
        <strain evidence="9">WB101</strain>
    </source>
</reference>
<keyword evidence="10" id="KW-1185">Reference proteome</keyword>